<protein>
    <submittedName>
        <fullName evidence="2">Extracellular solute-binding protein</fullName>
    </submittedName>
</protein>
<organism evidence="2 3">
    <name type="scientific">Streptomyces triticirhizae</name>
    <dbReference type="NCBI Taxonomy" id="2483353"/>
    <lineage>
        <taxon>Bacteria</taxon>
        <taxon>Bacillati</taxon>
        <taxon>Actinomycetota</taxon>
        <taxon>Actinomycetes</taxon>
        <taxon>Kitasatosporales</taxon>
        <taxon>Streptomycetaceae</taxon>
        <taxon>Streptomyces</taxon>
    </lineage>
</organism>
<keyword evidence="3" id="KW-1185">Reference proteome</keyword>
<proteinExistence type="predicted"/>
<dbReference type="InterPro" id="IPR050490">
    <property type="entry name" value="Bact_solute-bd_prot1"/>
</dbReference>
<gene>
    <name evidence="2" type="ORF">EBN88_04040</name>
</gene>
<dbReference type="Pfam" id="PF13416">
    <property type="entry name" value="SBP_bac_8"/>
    <property type="match status" value="1"/>
</dbReference>
<accession>A0A3M2M5E3</accession>
<evidence type="ECO:0000313" key="3">
    <source>
        <dbReference type="Proteomes" id="UP000278673"/>
    </source>
</evidence>
<dbReference type="EMBL" id="RFFJ01000011">
    <property type="protein sequence ID" value="RMI44974.1"/>
    <property type="molecule type" value="Genomic_DNA"/>
</dbReference>
<dbReference type="PANTHER" id="PTHR43649:SF12">
    <property type="entry name" value="DIACETYLCHITOBIOSE BINDING PROTEIN DASA"/>
    <property type="match status" value="1"/>
</dbReference>
<dbReference type="PROSITE" id="PS51318">
    <property type="entry name" value="TAT"/>
    <property type="match status" value="1"/>
</dbReference>
<dbReference type="InterPro" id="IPR006059">
    <property type="entry name" value="SBP"/>
</dbReference>
<name>A0A3M2M5E3_9ACTN</name>
<feature type="compositionally biased region" description="Pro residues" evidence="1">
    <location>
        <begin position="1"/>
        <end position="17"/>
    </location>
</feature>
<reference evidence="2 3" key="1">
    <citation type="submission" date="2018-10" db="EMBL/GenBank/DDBJ databases">
        <title>Isolation, diversity and antifungal activity of actinobacteria from wheat.</title>
        <authorList>
            <person name="Han C."/>
        </authorList>
    </citation>
    <scope>NUCLEOTIDE SEQUENCE [LARGE SCALE GENOMIC DNA]</scope>
    <source>
        <strain evidence="2 3">NEAU-YY642</strain>
    </source>
</reference>
<dbReference type="InterPro" id="IPR006311">
    <property type="entry name" value="TAT_signal"/>
</dbReference>
<evidence type="ECO:0000256" key="1">
    <source>
        <dbReference type="SAM" id="MobiDB-lite"/>
    </source>
</evidence>
<dbReference type="SUPFAM" id="SSF53850">
    <property type="entry name" value="Periplasmic binding protein-like II"/>
    <property type="match status" value="1"/>
</dbReference>
<evidence type="ECO:0000313" key="2">
    <source>
        <dbReference type="EMBL" id="RMI44974.1"/>
    </source>
</evidence>
<feature type="region of interest" description="Disordered" evidence="1">
    <location>
        <begin position="1"/>
        <end position="20"/>
    </location>
</feature>
<dbReference type="Gene3D" id="3.40.190.10">
    <property type="entry name" value="Periplasmic binding protein-like II"/>
    <property type="match status" value="1"/>
</dbReference>
<sequence length="474" mass="52729">MVPLPPLGNPTHPPPGRAGPGRRALLRGLGAAALAAPLASCGFVPASRDDRLSFMFWGSTQEEASVNEVSRRYSERPDRLAIDTELVSYNGYATKMHTLVAARQEPDIAYAPQDMAMRLGEGGYLVNFLDYRDRFEALDDFLPQTIHYWDDEGAVFQTAIETMVTWYNADLFETAGAPLPPTRTEDAWTWDELVATAERLTFDVEGRRPSERGFDAERVEQYGLMAPAWWFSPALYALLRSNDADAFDEDGTRCVIDSDAAVEVISAVADLIHEHRVAPSPTQLATFNNGLALMMRSGKIAMGLDGYWHLLDLAAADFPYGVGVMPRFQDEALTCVTSGATCVFNRSLHPEQAVEFYLEMADPERCTLYADGLWMPLRRSYYTDPRLLASWCDTEIHPAGFVDSFVEPLLHHAVQEPVYRVREGGLVNSRLTPGLDPIWLGEVRGRDAVARHLRGVADRVDSYLTGVYPDVRGT</sequence>
<dbReference type="PANTHER" id="PTHR43649">
    <property type="entry name" value="ARABINOSE-BINDING PROTEIN-RELATED"/>
    <property type="match status" value="1"/>
</dbReference>
<dbReference type="Proteomes" id="UP000278673">
    <property type="component" value="Unassembled WGS sequence"/>
</dbReference>
<dbReference type="AlphaFoldDB" id="A0A3M2M5E3"/>
<comment type="caution">
    <text evidence="2">The sequence shown here is derived from an EMBL/GenBank/DDBJ whole genome shotgun (WGS) entry which is preliminary data.</text>
</comment>